<feature type="coiled-coil region" evidence="1">
    <location>
        <begin position="1087"/>
        <end position="1121"/>
    </location>
</feature>
<dbReference type="eggNOG" id="ENOG502QR7Y">
    <property type="taxonomic scope" value="Eukaryota"/>
</dbReference>
<evidence type="ECO:0000256" key="2">
    <source>
        <dbReference type="SAM" id="MobiDB-lite"/>
    </source>
</evidence>
<evidence type="ECO:0000256" key="1">
    <source>
        <dbReference type="SAM" id="Coils"/>
    </source>
</evidence>
<feature type="compositionally biased region" description="Polar residues" evidence="2">
    <location>
        <begin position="1039"/>
        <end position="1050"/>
    </location>
</feature>
<dbReference type="InterPro" id="IPR036872">
    <property type="entry name" value="CH_dom_sf"/>
</dbReference>
<feature type="coiled-coil region" evidence="1">
    <location>
        <begin position="195"/>
        <end position="230"/>
    </location>
</feature>
<dbReference type="STRING" id="312017.Q22AX1"/>
<dbReference type="PROSITE" id="PS50021">
    <property type="entry name" value="CH"/>
    <property type="match status" value="1"/>
</dbReference>
<accession>Q22AX1</accession>
<feature type="domain" description="Calponin-homology (CH)" evidence="3">
    <location>
        <begin position="27"/>
        <end position="131"/>
    </location>
</feature>
<dbReference type="KEGG" id="tet:TTHERM_01142770"/>
<evidence type="ECO:0000259" key="3">
    <source>
        <dbReference type="PROSITE" id="PS50021"/>
    </source>
</evidence>
<reference evidence="5" key="1">
    <citation type="journal article" date="2006" name="PLoS Biol.">
        <title>Macronuclear genome sequence of the ciliate Tetrahymena thermophila, a model eukaryote.</title>
        <authorList>
            <person name="Eisen J.A."/>
            <person name="Coyne R.S."/>
            <person name="Wu M."/>
            <person name="Wu D."/>
            <person name="Thiagarajan M."/>
            <person name="Wortman J.R."/>
            <person name="Badger J.H."/>
            <person name="Ren Q."/>
            <person name="Amedeo P."/>
            <person name="Jones K.M."/>
            <person name="Tallon L.J."/>
            <person name="Delcher A.L."/>
            <person name="Salzberg S.L."/>
            <person name="Silva J.C."/>
            <person name="Haas B.J."/>
            <person name="Majoros W.H."/>
            <person name="Farzad M."/>
            <person name="Carlton J.M."/>
            <person name="Smith R.K. Jr."/>
            <person name="Garg J."/>
            <person name="Pearlman R.E."/>
            <person name="Karrer K.M."/>
            <person name="Sun L."/>
            <person name="Manning G."/>
            <person name="Elde N.C."/>
            <person name="Turkewitz A.P."/>
            <person name="Asai D.J."/>
            <person name="Wilkes D.E."/>
            <person name="Wang Y."/>
            <person name="Cai H."/>
            <person name="Collins K."/>
            <person name="Stewart B.A."/>
            <person name="Lee S.R."/>
            <person name="Wilamowska K."/>
            <person name="Weinberg Z."/>
            <person name="Ruzzo W.L."/>
            <person name="Wloga D."/>
            <person name="Gaertig J."/>
            <person name="Frankel J."/>
            <person name="Tsao C.-C."/>
            <person name="Gorovsky M.A."/>
            <person name="Keeling P.J."/>
            <person name="Waller R.F."/>
            <person name="Patron N.J."/>
            <person name="Cherry J.M."/>
            <person name="Stover N.A."/>
            <person name="Krieger C.J."/>
            <person name="del Toro C."/>
            <person name="Ryder H.F."/>
            <person name="Williamson S.C."/>
            <person name="Barbeau R.A."/>
            <person name="Hamilton E.P."/>
            <person name="Orias E."/>
        </authorList>
    </citation>
    <scope>NUCLEOTIDE SEQUENCE [LARGE SCALE GENOMIC DNA]</scope>
    <source>
        <strain evidence="5">SB210</strain>
    </source>
</reference>
<dbReference type="Proteomes" id="UP000009168">
    <property type="component" value="Unassembled WGS sequence"/>
</dbReference>
<evidence type="ECO:0000313" key="4">
    <source>
        <dbReference type="EMBL" id="EAR82443.2"/>
    </source>
</evidence>
<sequence length="1708" mass="202509">MNEINNKIQAKVKLKDQFNQILLAQRQTMGDLIFTWLNDEVQLTKKITSFEQDFANGYYFGELLSKYNQQLNFKEFKNADTRKAKMTNFDLLQPTFRTLKVKFNSQTVDDIINCRKDVASQILYQLKMALEKVNNPADVIINSKAGKYNTVTPLMRINPPIAQFANMESKFFNQRLNQLNRSQKAVNQDNHLKKFEEFKIQQDAYIKKIKESEEEKEKQLKEQMRKIELNKLQRNMAFQEDWNEKGLEQWKKNQEITKQRVEADKQFDYKQKQKEETKRLQIKELTKNETNRDIDMFEETLKKKGLLLEEDEDGNIIKKEHKNTISATATMKRIKEKSQVNEFLRKERDKRRRKMIVDQAKFQRDIEVRKREELVLKKLEQQSRQEKEIEYEVWRAYQCKQIIIQDRFLRDEKYKQKNEVNVVNAKYKEEELLKILRQENENDILSKLNRQREIEISEKQLNRKDVYSKCRNLIEQLVDLANICYEQQQQQDNENIDSHFLNDQIKLFIDNKPLLKEKQFRNYETIPNLRNQEQSQTESKDFLADQELQDYLEGRGEWIPQHRFEYQGEDPLNNDEKYIPNQTLNNYHLGNLVVGIMKDFYSSEIEQSQREVINHFDWLPLKLAILGYQFSGKKTIANIISKKYGVKLLSIDILMNELIEKYHAYQRQVQQQQREEKIRSSKSSSRPNNNSVGQIERNDVSGGSNRNNKSQANIAAARISQQQIEEENQQVELDEESIQLAQKIEQCLYTGQNIPDEYYIKLIQNVLKQIHPEVTEQQFLEQLAQKSIPSENEQLLKLPNLGQDLQMPPTKEDTFRNALINRTHKYTSGIVLLDFPHTYEQAKLLEKEISGFLPKDEIIQSEFEDSIQKAQKIVKPTKVETKPRQLIKPGLDLVIYIDIDKKESLRRALGRRYDPLTKQNFHLDDNPPPVDNAPLIERLEQIREYGTSELAIVDKNCELDNNFKQLKEWYSMFGNKFEIRTLNEEEHPLSDQQQSDSRQGTLENNEQVNNQHQAGSMNQNLEENAQNVQDSQPEEQVENGETQNQLVPQKSKYNVQQDYQIVWQEVNGKDKIDEVFYQVDQIIDRVLIAKEQKYEAIQNKLDSIEERKKQDEEIARIKKENEAKWLFTTREEILQDLQNFSASIKINPTALKNLVNLWKNTQDIYINSSKFVFYNLREQKQSILLRFHDIQKRFLELIQRPDQKFMLMRQFQQEYNKFVELNPDMCEEDQTKEELHQRVEDLHDQLYDIIEAKRDEASEERNQIIKSGWIEKEIEKFMLLIQQLLQAELSRSFSCQQIINDYYVLIQGGELQEIPEYFKNDIVQNQESLPPIEENNNFPRLEKLVDLTLKLHQGEEEVEEKPGAKKGAAKAPPKKDDKKPPVKKGGKNAVEEVEEKKELTPIEKEQKEAINMEKAIFRYRVQVIKDFALSKLKLMKAQSQLLYGKLQDWIDYTFKVENDAVNQMDAIFREYIEEEKKIQKEIQLNFVDIVISHEILNFLTPPPIILPAKEPLYENKFSISQLYIIIEELKSITNENNQIESRALLQLLTRKTLNQISKWDLPEFWRNNTIKTYQKLIQNLDPNITGYINSKDICTYICLSGSHIPTQTEEEGYFEKLKLNSSGDDMIEKAQFINTESWFDEIESCKLEIDTYLFDRPRYIKELLFYIHKDLETDFIDIDSFIQTISASHYIQLRENEQITTYTDLLLS</sequence>
<dbReference type="HOGENOM" id="CLU_251866_0_0_1"/>
<proteinExistence type="predicted"/>
<dbReference type="OrthoDB" id="62528at2759"/>
<dbReference type="InterPro" id="IPR027417">
    <property type="entry name" value="P-loop_NTPase"/>
</dbReference>
<organism evidence="4 5">
    <name type="scientific">Tetrahymena thermophila (strain SB210)</name>
    <dbReference type="NCBI Taxonomy" id="312017"/>
    <lineage>
        <taxon>Eukaryota</taxon>
        <taxon>Sar</taxon>
        <taxon>Alveolata</taxon>
        <taxon>Ciliophora</taxon>
        <taxon>Intramacronucleata</taxon>
        <taxon>Oligohymenophorea</taxon>
        <taxon>Hymenostomatida</taxon>
        <taxon>Tetrahymenina</taxon>
        <taxon>Tetrahymenidae</taxon>
        <taxon>Tetrahymena</taxon>
    </lineage>
</organism>
<dbReference type="InterPro" id="IPR054517">
    <property type="entry name" value="SPEF2_D5"/>
</dbReference>
<keyword evidence="5" id="KW-1185">Reference proteome</keyword>
<dbReference type="RefSeq" id="XP_001030106.2">
    <property type="nucleotide sequence ID" value="XM_001030106.2"/>
</dbReference>
<protein>
    <recommendedName>
        <fullName evidence="3">Calponin-homology (CH) domain-containing protein</fullName>
    </recommendedName>
</protein>
<feature type="region of interest" description="Disordered" evidence="2">
    <location>
        <begin position="1023"/>
        <end position="1050"/>
    </location>
</feature>
<dbReference type="InterPro" id="IPR052634">
    <property type="entry name" value="Sperm_flagellar-bone_growth"/>
</dbReference>
<dbReference type="InParanoid" id="Q22AX1"/>
<name>Q22AX1_TETTS</name>
<dbReference type="Pfam" id="PF06294">
    <property type="entry name" value="CH_2"/>
    <property type="match status" value="1"/>
</dbReference>
<dbReference type="EMBL" id="GG662712">
    <property type="protein sequence ID" value="EAR82443.2"/>
    <property type="molecule type" value="Genomic_DNA"/>
</dbReference>
<dbReference type="Gene3D" id="3.40.50.300">
    <property type="entry name" value="P-loop containing nucleotide triphosphate hydrolases"/>
    <property type="match status" value="1"/>
</dbReference>
<dbReference type="PANTHER" id="PTHR14919">
    <property type="entry name" value="KPL2-RELATED"/>
    <property type="match status" value="1"/>
</dbReference>
<dbReference type="PANTHER" id="PTHR14919:SF0">
    <property type="entry name" value="SPERM FLAGELLAR PROTEIN 2"/>
    <property type="match status" value="1"/>
</dbReference>
<dbReference type="GO" id="GO:0005737">
    <property type="term" value="C:cytoplasm"/>
    <property type="evidence" value="ECO:0007669"/>
    <property type="project" value="UniProtKB-ARBA"/>
</dbReference>
<feature type="compositionally biased region" description="Low complexity" evidence="2">
    <location>
        <begin position="681"/>
        <end position="691"/>
    </location>
</feature>
<dbReference type="SUPFAM" id="SSF52540">
    <property type="entry name" value="P-loop containing nucleoside triphosphate hydrolases"/>
    <property type="match status" value="1"/>
</dbReference>
<evidence type="ECO:0000313" key="5">
    <source>
        <dbReference type="Proteomes" id="UP000009168"/>
    </source>
</evidence>
<dbReference type="SUPFAM" id="SSF47576">
    <property type="entry name" value="Calponin-homology domain, CH-domain"/>
    <property type="match status" value="1"/>
</dbReference>
<dbReference type="Pfam" id="PF22946">
    <property type="entry name" value="SPEF2_D5"/>
    <property type="match status" value="1"/>
</dbReference>
<dbReference type="GeneID" id="7825092"/>
<dbReference type="InterPro" id="IPR001715">
    <property type="entry name" value="CH_dom"/>
</dbReference>
<feature type="region of interest" description="Disordered" evidence="2">
    <location>
        <begin position="670"/>
        <end position="708"/>
    </location>
</feature>
<dbReference type="InterPro" id="IPR010441">
    <property type="entry name" value="CH_2"/>
</dbReference>
<gene>
    <name evidence="4" type="ORF">TTHERM_01142770</name>
</gene>
<feature type="compositionally biased region" description="Basic and acidic residues" evidence="2">
    <location>
        <begin position="1354"/>
        <end position="1363"/>
    </location>
</feature>
<keyword evidence="1" id="KW-0175">Coiled coil</keyword>
<dbReference type="Gene3D" id="1.10.418.10">
    <property type="entry name" value="Calponin-like domain"/>
    <property type="match status" value="1"/>
</dbReference>
<feature type="region of interest" description="Disordered" evidence="2">
    <location>
        <begin position="1354"/>
        <end position="1400"/>
    </location>
</feature>